<proteinExistence type="predicted"/>
<gene>
    <name evidence="1" type="primary">orf222</name>
</gene>
<geneLocation type="chloroplast" evidence="1"/>
<dbReference type="AlphaFoldDB" id="A0A1B1FK59"/>
<keyword evidence="1" id="KW-0150">Chloroplast</keyword>
<dbReference type="InterPro" id="IPR035901">
    <property type="entry name" value="GIY-YIG_endonuc_sf"/>
</dbReference>
<reference evidence="1" key="1">
    <citation type="submission" date="2016-05" db="EMBL/GenBank/DDBJ databases">
        <authorList>
            <person name="Lavstsen T."/>
            <person name="Jespersen J.S."/>
        </authorList>
    </citation>
    <scope>NUCLEOTIDE SEQUENCE</scope>
</reference>
<sequence length="222" mass="25251">MGGLYLIINKTTKRFYLGGASNLAQRKGEHRQALYDPNQAKKLSLLFKDEVFLGNSDFYFVPLLIFNTTTVVVDLTNKNTQNKQVALFLDQFIEKSLLENYLNSSLQFNFLNVKTIGRFEIGNTFGGSPNSGSPNQAVSCGNYAWETISAAASTFSVDRRSIRLAIQKNNMQQLTEEEFNLFPHVKISKSEAKTYFQDNNKIQELNILLRKLFPNKPPFPFL</sequence>
<keyword evidence="1" id="KW-0934">Plastid</keyword>
<dbReference type="EMBL" id="KX232643">
    <property type="protein sequence ID" value="ANQ46366.1"/>
    <property type="molecule type" value="Genomic_DNA"/>
</dbReference>
<protein>
    <submittedName>
        <fullName evidence="1">Uncharacterized protein</fullName>
    </submittedName>
</protein>
<organism evidence="1">
    <name type="scientific">Tetrabaena socialis</name>
    <dbReference type="NCBI Taxonomy" id="47790"/>
    <lineage>
        <taxon>Eukaryota</taxon>
        <taxon>Viridiplantae</taxon>
        <taxon>Chlorophyta</taxon>
        <taxon>core chlorophytes</taxon>
        <taxon>Chlorophyceae</taxon>
        <taxon>CS clade</taxon>
        <taxon>Chlamydomonadales</taxon>
        <taxon>Tetrabaenaceae</taxon>
        <taxon>Tetrabaena</taxon>
    </lineage>
</organism>
<evidence type="ECO:0000313" key="1">
    <source>
        <dbReference type="EMBL" id="ANQ46366.1"/>
    </source>
</evidence>
<name>A0A1B1FK59_9CHLO</name>
<dbReference type="SUPFAM" id="SSF82771">
    <property type="entry name" value="GIY-YIG endonuclease"/>
    <property type="match status" value="1"/>
</dbReference>
<accession>A0A1B1FK59</accession>